<evidence type="ECO:0000259" key="2">
    <source>
        <dbReference type="Pfam" id="PF00535"/>
    </source>
</evidence>
<evidence type="ECO:0000256" key="1">
    <source>
        <dbReference type="ARBA" id="ARBA00006739"/>
    </source>
</evidence>
<dbReference type="Pfam" id="PF00535">
    <property type="entry name" value="Glycos_transf_2"/>
    <property type="match status" value="1"/>
</dbReference>
<dbReference type="AlphaFoldDB" id="A0A368WBV6"/>
<accession>A0A368WBV6</accession>
<evidence type="ECO:0000313" key="3">
    <source>
        <dbReference type="EMBL" id="RCW50897.1"/>
    </source>
</evidence>
<dbReference type="PANTHER" id="PTHR22916">
    <property type="entry name" value="GLYCOSYLTRANSFERASE"/>
    <property type="match status" value="1"/>
</dbReference>
<keyword evidence="3" id="KW-0808">Transferase</keyword>
<organism evidence="3 4">
    <name type="scientific">Paenibacillus prosopidis</name>
    <dbReference type="NCBI Taxonomy" id="630520"/>
    <lineage>
        <taxon>Bacteria</taxon>
        <taxon>Bacillati</taxon>
        <taxon>Bacillota</taxon>
        <taxon>Bacilli</taxon>
        <taxon>Bacillales</taxon>
        <taxon>Paenibacillaceae</taxon>
        <taxon>Paenibacillus</taxon>
    </lineage>
</organism>
<dbReference type="SUPFAM" id="SSF53448">
    <property type="entry name" value="Nucleotide-diphospho-sugar transferases"/>
    <property type="match status" value="1"/>
</dbReference>
<comment type="caution">
    <text evidence="3">The sequence shown here is derived from an EMBL/GenBank/DDBJ whole genome shotgun (WGS) entry which is preliminary data.</text>
</comment>
<gene>
    <name evidence="3" type="ORF">DFP97_10289</name>
</gene>
<dbReference type="OrthoDB" id="9785185at2"/>
<name>A0A368WBV6_9BACL</name>
<dbReference type="Proteomes" id="UP000252415">
    <property type="component" value="Unassembled WGS sequence"/>
</dbReference>
<feature type="domain" description="Glycosyltransferase 2-like" evidence="2">
    <location>
        <begin position="10"/>
        <end position="165"/>
    </location>
</feature>
<sequence length="416" mass="47809">MGPEEFPLVSVITPSFNQARYIRQTIESVLSQDYPNIEYIVVDGGSSDGTLEILQSYGHLGDRFRYISEPDNGQSHALNKGLHMANGQIIGWLNSDDTYLPGAIRKAVEMFRANPQFGMVYGKAYYTDENNVVLRPYAVEPYKKERLFETCFICQPAAFIRADVFRSMNGVDESLKFCMDYDLWIRVSKNHPLGYIDDVLATSRLHDECKTIAHWGDIGLPEIVLTSLKHYGAVSGSWVREFLRVNGPQSMKWLFEQIKAHNILGPLPTITEMNRYYDHWVPPRFRINVVSSEGNPNMRVRIQGSHMIPNLMKKLSKRLRITVYINGRKVKRLSFKKGPFVIDLPFKTHRSNNIIELVSSTRLVPRKAKINADRRVLSSVIHDVVAYSAAEQKLYQILMTNPMEVGNWFRQYGVRR</sequence>
<dbReference type="CDD" id="cd06433">
    <property type="entry name" value="GT_2_WfgS_like"/>
    <property type="match status" value="1"/>
</dbReference>
<keyword evidence="4" id="KW-1185">Reference proteome</keyword>
<dbReference type="InterPro" id="IPR001173">
    <property type="entry name" value="Glyco_trans_2-like"/>
</dbReference>
<dbReference type="Gene3D" id="3.90.550.10">
    <property type="entry name" value="Spore Coat Polysaccharide Biosynthesis Protein SpsA, Chain A"/>
    <property type="match status" value="1"/>
</dbReference>
<evidence type="ECO:0000313" key="4">
    <source>
        <dbReference type="Proteomes" id="UP000252415"/>
    </source>
</evidence>
<dbReference type="InterPro" id="IPR029044">
    <property type="entry name" value="Nucleotide-diphossugar_trans"/>
</dbReference>
<dbReference type="RefSeq" id="WP_114378416.1">
    <property type="nucleotide sequence ID" value="NZ_QPJD01000002.1"/>
</dbReference>
<protein>
    <submittedName>
        <fullName evidence="3">Glycosyl transferase family 2</fullName>
    </submittedName>
</protein>
<proteinExistence type="inferred from homology"/>
<comment type="similarity">
    <text evidence="1">Belongs to the glycosyltransferase 2 family.</text>
</comment>
<dbReference type="PANTHER" id="PTHR22916:SF65">
    <property type="entry name" value="SLR1065 PROTEIN"/>
    <property type="match status" value="1"/>
</dbReference>
<dbReference type="GO" id="GO:0016740">
    <property type="term" value="F:transferase activity"/>
    <property type="evidence" value="ECO:0007669"/>
    <property type="project" value="UniProtKB-KW"/>
</dbReference>
<reference evidence="3 4" key="1">
    <citation type="submission" date="2018-07" db="EMBL/GenBank/DDBJ databases">
        <title>Genomic Encyclopedia of Type Strains, Phase III (KMG-III): the genomes of soil and plant-associated and newly described type strains.</title>
        <authorList>
            <person name="Whitman W."/>
        </authorList>
    </citation>
    <scope>NUCLEOTIDE SEQUENCE [LARGE SCALE GENOMIC DNA]</scope>
    <source>
        <strain evidence="3 4">CECT 7506</strain>
    </source>
</reference>
<dbReference type="EMBL" id="QPJD01000002">
    <property type="protein sequence ID" value="RCW50897.1"/>
    <property type="molecule type" value="Genomic_DNA"/>
</dbReference>